<gene>
    <name evidence="2" type="ORF">FVE67_06875</name>
</gene>
<protein>
    <recommendedName>
        <fullName evidence="4">DUF3373 domain-containing protein</fullName>
    </recommendedName>
</protein>
<reference evidence="2 3" key="1">
    <citation type="submission" date="2019-08" db="EMBL/GenBank/DDBJ databases">
        <title>Complete genome sequence of Thermosulfurimonas marina SU872T, an anaerobic thermophilic chemolithoautotrophic bacterium isolated from a shallow marine hydrothermal vent.</title>
        <authorList>
            <person name="Allioux M."/>
            <person name="Jebbar M."/>
            <person name="Slobodkina G."/>
            <person name="Slobodkin A."/>
            <person name="Moalic Y."/>
            <person name="Frolova A."/>
            <person name="Shao Z."/>
            <person name="Alain K."/>
        </authorList>
    </citation>
    <scope>NUCLEOTIDE SEQUENCE [LARGE SCALE GENOMIC DNA]</scope>
    <source>
        <strain evidence="2 3">SU872</strain>
    </source>
</reference>
<accession>A0A6H1WTQ9</accession>
<sequence length="479" mass="54002">MRKIPLILLLTFLVFFFSLPLQAEEQPSLEEILSEIRALRAELREKDRRIQALEEEVRRLRAQMAEKARPAEKEAATARVEISPPVKRVTFGGQYRINSYSVHTHRKNLNASRLRLRQNLDLVFSEAFRTHLQVELGHTPANITKTEERLRVRHAVLTWAPRRDLSLEAGLLPLSDRAAEMLYSADWDYNPLALTLSYRNPYWGNFRLFAAQLNEGDEALAHDDFLHYELDWERPLSPNLTLSAFALYAEVAENYANPAGGPSSHTRPHLNYGLGLSFKPYEDLTLRAVLAGSFTDREILGTPNDASGWLLRLEAEKTFPWGSASLLFTHASGDSDGEGFLPIMALAGTYGYWGYTGILTVQGPTDTGFDDTAVNVSNNGYGLTTLQGRLRWRLADWAGLTLAAGWFGNTEAPGRDDLVGYDFLGMLTLRLHRYLTLDLGLDYAHLKDSVNGYESRDFNFAPGKEEDKLAAFSRLQAEF</sequence>
<proteinExistence type="predicted"/>
<dbReference type="AlphaFoldDB" id="A0A6H1WTQ9"/>
<organism evidence="2 3">
    <name type="scientific">Thermosulfurimonas marina</name>
    <dbReference type="NCBI Taxonomy" id="2047767"/>
    <lineage>
        <taxon>Bacteria</taxon>
        <taxon>Pseudomonadati</taxon>
        <taxon>Thermodesulfobacteriota</taxon>
        <taxon>Thermodesulfobacteria</taxon>
        <taxon>Thermodesulfobacteriales</taxon>
        <taxon>Thermodesulfobacteriaceae</taxon>
        <taxon>Thermosulfurimonas</taxon>
    </lineage>
</organism>
<name>A0A6H1WTQ9_9BACT</name>
<evidence type="ECO:0000256" key="1">
    <source>
        <dbReference type="SAM" id="Coils"/>
    </source>
</evidence>
<evidence type="ECO:0008006" key="4">
    <source>
        <dbReference type="Google" id="ProtNLM"/>
    </source>
</evidence>
<dbReference type="Proteomes" id="UP000501253">
    <property type="component" value="Chromosome"/>
</dbReference>
<keyword evidence="3" id="KW-1185">Reference proteome</keyword>
<feature type="coiled-coil region" evidence="1">
    <location>
        <begin position="29"/>
        <end position="70"/>
    </location>
</feature>
<dbReference type="KEGG" id="tmai:FVE67_06875"/>
<dbReference type="SUPFAM" id="SSF56935">
    <property type="entry name" value="Porins"/>
    <property type="match status" value="1"/>
</dbReference>
<dbReference type="EMBL" id="CP042909">
    <property type="protein sequence ID" value="QJA06534.1"/>
    <property type="molecule type" value="Genomic_DNA"/>
</dbReference>
<evidence type="ECO:0000313" key="2">
    <source>
        <dbReference type="EMBL" id="QJA06534.1"/>
    </source>
</evidence>
<dbReference type="RefSeq" id="WP_168719885.1">
    <property type="nucleotide sequence ID" value="NZ_CP042909.1"/>
</dbReference>
<keyword evidence="1" id="KW-0175">Coiled coil</keyword>
<evidence type="ECO:0000313" key="3">
    <source>
        <dbReference type="Proteomes" id="UP000501253"/>
    </source>
</evidence>